<gene>
    <name evidence="1" type="ORF">LX80_02420</name>
</gene>
<dbReference type="AlphaFoldDB" id="A0A2W7RID0"/>
<dbReference type="RefSeq" id="WP_111296824.1">
    <property type="nucleotide sequence ID" value="NZ_QKZV01000009.1"/>
</dbReference>
<reference evidence="1 2" key="1">
    <citation type="submission" date="2018-06" db="EMBL/GenBank/DDBJ databases">
        <title>Genomic Encyclopedia of Archaeal and Bacterial Type Strains, Phase II (KMG-II): from individual species to whole genera.</title>
        <authorList>
            <person name="Goeker M."/>
        </authorList>
    </citation>
    <scope>NUCLEOTIDE SEQUENCE [LARGE SCALE GENOMIC DNA]</scope>
    <source>
        <strain evidence="1 2">DSM 23241</strain>
    </source>
</reference>
<evidence type="ECO:0008006" key="3">
    <source>
        <dbReference type="Google" id="ProtNLM"/>
    </source>
</evidence>
<sequence>MIKQKLDISQMSHDYFDETFIMGIIAPIKNYYFVWMLNNFLDLDFALSTESNIVLHKKNRIYHFNLYKALQPELNLVHLLFHNQCDGEPLLPELKHFDFIWLMKGNGMQNELGVAIAEKIKPLNQVQLVTEIIPDQIKNISNLII</sequence>
<evidence type="ECO:0000313" key="2">
    <source>
        <dbReference type="Proteomes" id="UP000249720"/>
    </source>
</evidence>
<dbReference type="InterPro" id="IPR047690">
    <property type="entry name" value="IPExxxVDY_fam"/>
</dbReference>
<accession>A0A2W7RID0</accession>
<dbReference type="Proteomes" id="UP000249720">
    <property type="component" value="Unassembled WGS sequence"/>
</dbReference>
<dbReference type="EMBL" id="QKZV01000009">
    <property type="protein sequence ID" value="PZX60643.1"/>
    <property type="molecule type" value="Genomic_DNA"/>
</dbReference>
<organism evidence="1 2">
    <name type="scientific">Hydrotalea sandarakina</name>
    <dbReference type="NCBI Taxonomy" id="1004304"/>
    <lineage>
        <taxon>Bacteria</taxon>
        <taxon>Pseudomonadati</taxon>
        <taxon>Bacteroidota</taxon>
        <taxon>Chitinophagia</taxon>
        <taxon>Chitinophagales</taxon>
        <taxon>Chitinophagaceae</taxon>
        <taxon>Hydrotalea</taxon>
    </lineage>
</organism>
<dbReference type="NCBIfam" id="NF033205">
    <property type="entry name" value="IPExxxVDY"/>
    <property type="match status" value="1"/>
</dbReference>
<name>A0A2W7RID0_9BACT</name>
<evidence type="ECO:0000313" key="1">
    <source>
        <dbReference type="EMBL" id="PZX60643.1"/>
    </source>
</evidence>
<proteinExistence type="predicted"/>
<keyword evidence="2" id="KW-1185">Reference proteome</keyword>
<comment type="caution">
    <text evidence="1">The sequence shown here is derived from an EMBL/GenBank/DDBJ whole genome shotgun (WGS) entry which is preliminary data.</text>
</comment>
<dbReference type="OrthoDB" id="676614at2"/>
<protein>
    <recommendedName>
        <fullName evidence="3">IPExxxVDY family protein</fullName>
    </recommendedName>
</protein>